<feature type="active site" evidence="5">
    <location>
        <position position="247"/>
    </location>
</feature>
<dbReference type="InterPro" id="IPR016160">
    <property type="entry name" value="Ald_DH_CS_CYS"/>
</dbReference>
<comment type="similarity">
    <text evidence="1 4 7">Belongs to the aldehyde dehydrogenase family.</text>
</comment>
<dbReference type="PROSITE" id="PS00687">
    <property type="entry name" value="ALDEHYDE_DEHYDR_GLU"/>
    <property type="match status" value="1"/>
</dbReference>
<dbReference type="InterPro" id="IPR029510">
    <property type="entry name" value="Ald_DH_CS_GLU"/>
</dbReference>
<dbReference type="RefSeq" id="WP_130552082.1">
    <property type="nucleotide sequence ID" value="NZ_SHMC01000005.1"/>
</dbReference>
<evidence type="ECO:0000259" key="8">
    <source>
        <dbReference type="Pfam" id="PF00171"/>
    </source>
</evidence>
<organism evidence="9 10">
    <name type="scientific">Pseudoxanthomonas winnipegensis</name>
    <dbReference type="NCBI Taxonomy" id="2480810"/>
    <lineage>
        <taxon>Bacteria</taxon>
        <taxon>Pseudomonadati</taxon>
        <taxon>Pseudomonadota</taxon>
        <taxon>Gammaproteobacteria</taxon>
        <taxon>Lysobacterales</taxon>
        <taxon>Lysobacteraceae</taxon>
        <taxon>Pseudoxanthomonas</taxon>
    </lineage>
</organism>
<dbReference type="CDD" id="cd07133">
    <property type="entry name" value="ALDH_CALDH_CalB"/>
    <property type="match status" value="1"/>
</dbReference>
<feature type="domain" description="Aldehyde dehydrogenase" evidence="8">
    <location>
        <begin position="3"/>
        <end position="434"/>
    </location>
</feature>
<dbReference type="FunFam" id="3.40.605.10:FF:000004">
    <property type="entry name" value="Aldehyde dehydrogenase"/>
    <property type="match status" value="1"/>
</dbReference>
<dbReference type="Gene3D" id="3.40.605.10">
    <property type="entry name" value="Aldehyde Dehydrogenase, Chain A, domain 1"/>
    <property type="match status" value="1"/>
</dbReference>
<dbReference type="Pfam" id="PF00171">
    <property type="entry name" value="Aldedh"/>
    <property type="match status" value="1"/>
</dbReference>
<dbReference type="OrthoDB" id="9812625at2"/>
<dbReference type="PANTHER" id="PTHR43570">
    <property type="entry name" value="ALDEHYDE DEHYDROGENASE"/>
    <property type="match status" value="1"/>
</dbReference>
<dbReference type="Gene3D" id="3.40.309.10">
    <property type="entry name" value="Aldehyde Dehydrogenase, Chain A, domain 2"/>
    <property type="match status" value="1"/>
</dbReference>
<sequence length="463" mass="50194">MNQEALHAMFAPLRQASRAAPAADADTRRARLETLATLVRENVERIAEAIDADFGGRSHDETRMLEVLPALRGIRHAQRHVRRWMRQVRRPVDVVFQPASAWLRYEPLGVIGIIAPWNYPLLLSIGPLADALAAGNRAMLKPSELTPRFSELLAQLVARHFPPDLVTVATGGVETARAFSSLPFDHLLFTGSTAVGRQVMRAAAEHLTPVTLELGGKSPALVAADYPLAKAADAIAFGKFLNAGQTCIAPDYVLVPRARMDDFAAAVLDAARRRYPTVAGNADYSAVITPRHRQRLASALDEARAAGSRVQALEADGAPEKIAPTLVLDPPLDSLLMREEIFGPVLPLVGYDHLEQAIAFAAARERPLALYCFSGDRAVHRRVLDGVTSGGVTLNGTLLHIAQDSLPFGGIGPSGMGAYHGHEGFKRFSHARAVFKVGPVNVFQRLGPPWTGLARRMFGWLAR</sequence>
<evidence type="ECO:0000256" key="4">
    <source>
        <dbReference type="PIRNR" id="PIRNR036492"/>
    </source>
</evidence>
<dbReference type="EMBL" id="SHMC01000005">
    <property type="protein sequence ID" value="TAA23757.1"/>
    <property type="molecule type" value="Genomic_DNA"/>
</dbReference>
<feature type="active site" evidence="5 6">
    <location>
        <position position="213"/>
    </location>
</feature>
<dbReference type="GO" id="GO:0006081">
    <property type="term" value="P:aldehyde metabolic process"/>
    <property type="evidence" value="ECO:0007669"/>
    <property type="project" value="InterPro"/>
</dbReference>
<accession>A0A4Q8L7F0</accession>
<evidence type="ECO:0000313" key="10">
    <source>
        <dbReference type="Proteomes" id="UP000292627"/>
    </source>
</evidence>
<keyword evidence="2 4" id="KW-0560">Oxidoreductase</keyword>
<dbReference type="PANTHER" id="PTHR43570:SF20">
    <property type="entry name" value="ALDEHYDE DEHYDROGENASE ALDX-RELATED"/>
    <property type="match status" value="1"/>
</dbReference>
<reference evidence="9 10" key="1">
    <citation type="submission" date="2019-02" db="EMBL/GenBank/DDBJ databases">
        <title>WGS of Pseudoxanthomonas species novum from clinical isolates.</title>
        <authorList>
            <person name="Bernier A.-M."/>
            <person name="Bernard K."/>
            <person name="Vachon A."/>
        </authorList>
    </citation>
    <scope>NUCLEOTIDE SEQUENCE [LARGE SCALE GENOMIC DNA]</scope>
    <source>
        <strain evidence="9 10">NML171200</strain>
    </source>
</reference>
<dbReference type="PIRSF" id="PIRSF036492">
    <property type="entry name" value="ALDH"/>
    <property type="match status" value="1"/>
</dbReference>
<evidence type="ECO:0000256" key="7">
    <source>
        <dbReference type="RuleBase" id="RU003345"/>
    </source>
</evidence>
<comment type="caution">
    <text evidence="9">The sequence shown here is derived from an EMBL/GenBank/DDBJ whole genome shotgun (WGS) entry which is preliminary data.</text>
</comment>
<dbReference type="InterPro" id="IPR016161">
    <property type="entry name" value="Ald_DH/histidinol_DH"/>
</dbReference>
<dbReference type="AlphaFoldDB" id="A0A4Q8L7F0"/>
<dbReference type="SUPFAM" id="SSF53720">
    <property type="entry name" value="ALDH-like"/>
    <property type="match status" value="1"/>
</dbReference>
<evidence type="ECO:0000256" key="2">
    <source>
        <dbReference type="ARBA" id="ARBA00023002"/>
    </source>
</evidence>
<gene>
    <name evidence="9" type="ORF">EA660_14120</name>
</gene>
<evidence type="ECO:0000256" key="6">
    <source>
        <dbReference type="PROSITE-ProRule" id="PRU10007"/>
    </source>
</evidence>
<keyword evidence="3" id="KW-0520">NAD</keyword>
<evidence type="ECO:0000256" key="5">
    <source>
        <dbReference type="PIRSR" id="PIRSR036492-1"/>
    </source>
</evidence>
<dbReference type="InterPro" id="IPR016163">
    <property type="entry name" value="Ald_DH_C"/>
</dbReference>
<proteinExistence type="inferred from homology"/>
<evidence type="ECO:0000256" key="3">
    <source>
        <dbReference type="ARBA" id="ARBA00023027"/>
    </source>
</evidence>
<name>A0A4Q8L7F0_9GAMM</name>
<dbReference type="InterPro" id="IPR015590">
    <property type="entry name" value="Aldehyde_DH_dom"/>
</dbReference>
<dbReference type="PROSITE" id="PS00070">
    <property type="entry name" value="ALDEHYDE_DEHYDR_CYS"/>
    <property type="match status" value="1"/>
</dbReference>
<dbReference type="InterPro" id="IPR012394">
    <property type="entry name" value="Aldehyde_DH_NAD(P)"/>
</dbReference>
<dbReference type="GO" id="GO:0004029">
    <property type="term" value="F:aldehyde dehydrogenase (NAD+) activity"/>
    <property type="evidence" value="ECO:0007669"/>
    <property type="project" value="TreeGrafter"/>
</dbReference>
<evidence type="ECO:0000313" key="9">
    <source>
        <dbReference type="EMBL" id="TAA23757.1"/>
    </source>
</evidence>
<protein>
    <recommendedName>
        <fullName evidence="4">Aldehyde dehydrogenase</fullName>
    </recommendedName>
</protein>
<dbReference type="GO" id="GO:0005737">
    <property type="term" value="C:cytoplasm"/>
    <property type="evidence" value="ECO:0007669"/>
    <property type="project" value="TreeGrafter"/>
</dbReference>
<evidence type="ECO:0000256" key="1">
    <source>
        <dbReference type="ARBA" id="ARBA00009986"/>
    </source>
</evidence>
<dbReference type="InterPro" id="IPR016162">
    <property type="entry name" value="Ald_DH_N"/>
</dbReference>
<dbReference type="Proteomes" id="UP000292627">
    <property type="component" value="Unassembled WGS sequence"/>
</dbReference>